<dbReference type="Pfam" id="PF20519">
    <property type="entry name" value="Polycystin_dom"/>
    <property type="match status" value="1"/>
</dbReference>
<dbReference type="FunCoup" id="R7T3H8">
    <property type="interactions" value="137"/>
</dbReference>
<feature type="domain" description="Polycystin" evidence="11">
    <location>
        <begin position="7"/>
        <end position="215"/>
    </location>
</feature>
<dbReference type="AlphaFoldDB" id="R7T3H8"/>
<feature type="non-terminal residue" evidence="12">
    <location>
        <position position="1"/>
    </location>
</feature>
<dbReference type="FunFam" id="1.10.287.70:FF:000086">
    <property type="entry name" value="Polycystic kidney disease 2"/>
    <property type="match status" value="1"/>
</dbReference>
<dbReference type="InterPro" id="IPR046791">
    <property type="entry name" value="Polycystin_dom"/>
</dbReference>
<dbReference type="EMBL" id="AMQN01016004">
    <property type="status" value="NOT_ANNOTATED_CDS"/>
    <property type="molecule type" value="Genomic_DNA"/>
</dbReference>
<dbReference type="PANTHER" id="PTHR10877">
    <property type="entry name" value="POLYCYSTIN FAMILY MEMBER"/>
    <property type="match status" value="1"/>
</dbReference>
<feature type="compositionally biased region" description="Gly residues" evidence="8">
    <location>
        <begin position="485"/>
        <end position="494"/>
    </location>
</feature>
<proteinExistence type="inferred from homology"/>
<feature type="transmembrane region" description="Helical" evidence="9">
    <location>
        <begin position="314"/>
        <end position="334"/>
    </location>
</feature>
<dbReference type="PANTHER" id="PTHR10877:SF194">
    <property type="entry name" value="LOCATION OF VULVA DEFECTIVE 1"/>
    <property type="match status" value="1"/>
</dbReference>
<dbReference type="InterPro" id="IPR013122">
    <property type="entry name" value="PKD1_2_channel"/>
</dbReference>
<protein>
    <submittedName>
        <fullName evidence="12 13">Uncharacterized protein</fullName>
    </submittedName>
</protein>
<feature type="transmembrane region" description="Helical" evidence="9">
    <location>
        <begin position="219"/>
        <end position="241"/>
    </location>
</feature>
<comment type="subcellular location">
    <subcellularLocation>
        <location evidence="1">Membrane</location>
        <topology evidence="1">Multi-pass membrane protein</topology>
    </subcellularLocation>
</comment>
<evidence type="ECO:0000256" key="9">
    <source>
        <dbReference type="SAM" id="Phobius"/>
    </source>
</evidence>
<keyword evidence="5 9" id="KW-0472">Membrane</keyword>
<evidence type="ECO:0000256" key="7">
    <source>
        <dbReference type="PIRSR" id="PIRSR603915-2"/>
    </source>
</evidence>
<keyword evidence="6" id="KW-0325">Glycoprotein</keyword>
<dbReference type="PRINTS" id="PR01433">
    <property type="entry name" value="POLYCYSTIN2"/>
</dbReference>
<dbReference type="OrthoDB" id="444119at2759"/>
<keyword evidence="14" id="KW-1185">Reference proteome</keyword>
<gene>
    <name evidence="12" type="ORF">CAPTEDRAFT_89699</name>
</gene>
<feature type="transmembrane region" description="Helical" evidence="9">
    <location>
        <begin position="415"/>
        <end position="436"/>
    </location>
</feature>
<dbReference type="InterPro" id="IPR003915">
    <property type="entry name" value="PKD_2"/>
</dbReference>
<dbReference type="EnsemblMetazoa" id="CapteT89699">
    <property type="protein sequence ID" value="CapteP89699"/>
    <property type="gene ID" value="CapteG89699"/>
</dbReference>
<accession>R7T3H8</accession>
<reference evidence="13" key="3">
    <citation type="submission" date="2015-06" db="UniProtKB">
        <authorList>
            <consortium name="EnsemblMetazoa"/>
        </authorList>
    </citation>
    <scope>IDENTIFICATION</scope>
</reference>
<evidence type="ECO:0000256" key="6">
    <source>
        <dbReference type="ARBA" id="ARBA00023180"/>
    </source>
</evidence>
<feature type="transmembrane region" description="Helical" evidence="9">
    <location>
        <begin position="354"/>
        <end position="373"/>
    </location>
</feature>
<dbReference type="Gene3D" id="1.10.287.70">
    <property type="match status" value="1"/>
</dbReference>
<reference evidence="14" key="1">
    <citation type="submission" date="2012-12" db="EMBL/GenBank/DDBJ databases">
        <authorList>
            <person name="Hellsten U."/>
            <person name="Grimwood J."/>
            <person name="Chapman J.A."/>
            <person name="Shapiro H."/>
            <person name="Aerts A."/>
            <person name="Otillar R.P."/>
            <person name="Terry A.Y."/>
            <person name="Boore J.L."/>
            <person name="Simakov O."/>
            <person name="Marletaz F."/>
            <person name="Cho S.-J."/>
            <person name="Edsinger-Gonzales E."/>
            <person name="Havlak P."/>
            <person name="Kuo D.-H."/>
            <person name="Larsson T."/>
            <person name="Lv J."/>
            <person name="Arendt D."/>
            <person name="Savage R."/>
            <person name="Osoegawa K."/>
            <person name="de Jong P."/>
            <person name="Lindberg D.R."/>
            <person name="Seaver E.C."/>
            <person name="Weisblat D.A."/>
            <person name="Putnam N.H."/>
            <person name="Grigoriev I.V."/>
            <person name="Rokhsar D.S."/>
        </authorList>
    </citation>
    <scope>NUCLEOTIDE SEQUENCE</scope>
    <source>
        <strain evidence="14">I ESC-2004</strain>
    </source>
</reference>
<evidence type="ECO:0000256" key="5">
    <source>
        <dbReference type="ARBA" id="ARBA00023136"/>
    </source>
</evidence>
<dbReference type="HOGENOM" id="CLU_012097_2_0_1"/>
<feature type="disulfide bond" evidence="7">
    <location>
        <begin position="69"/>
        <end position="82"/>
    </location>
</feature>
<feature type="domain" description="Polycystin cation channel PKD1/PKD2" evidence="10">
    <location>
        <begin position="218"/>
        <end position="443"/>
    </location>
</feature>
<dbReference type="InterPro" id="IPR051223">
    <property type="entry name" value="Polycystin"/>
</dbReference>
<reference evidence="12 14" key="2">
    <citation type="journal article" date="2013" name="Nature">
        <title>Insights into bilaterian evolution from three spiralian genomes.</title>
        <authorList>
            <person name="Simakov O."/>
            <person name="Marletaz F."/>
            <person name="Cho S.J."/>
            <person name="Edsinger-Gonzales E."/>
            <person name="Havlak P."/>
            <person name="Hellsten U."/>
            <person name="Kuo D.H."/>
            <person name="Larsson T."/>
            <person name="Lv J."/>
            <person name="Arendt D."/>
            <person name="Savage R."/>
            <person name="Osoegawa K."/>
            <person name="de Jong P."/>
            <person name="Grimwood J."/>
            <person name="Chapman J.A."/>
            <person name="Shapiro H."/>
            <person name="Aerts A."/>
            <person name="Otillar R.P."/>
            <person name="Terry A.Y."/>
            <person name="Boore J.L."/>
            <person name="Grigoriev I.V."/>
            <person name="Lindberg D.R."/>
            <person name="Seaver E.C."/>
            <person name="Weisblat D.A."/>
            <person name="Putnam N.H."/>
            <person name="Rokhsar D.S."/>
        </authorList>
    </citation>
    <scope>NUCLEOTIDE SEQUENCE</scope>
    <source>
        <strain evidence="12 14">I ESC-2004</strain>
    </source>
</reference>
<dbReference type="GO" id="GO:0005262">
    <property type="term" value="F:calcium channel activity"/>
    <property type="evidence" value="ECO:0007669"/>
    <property type="project" value="TreeGrafter"/>
</dbReference>
<dbReference type="GO" id="GO:0050982">
    <property type="term" value="P:detection of mechanical stimulus"/>
    <property type="evidence" value="ECO:0007669"/>
    <property type="project" value="TreeGrafter"/>
</dbReference>
<evidence type="ECO:0000259" key="11">
    <source>
        <dbReference type="Pfam" id="PF20519"/>
    </source>
</evidence>
<feature type="region of interest" description="Disordered" evidence="8">
    <location>
        <begin position="472"/>
        <end position="494"/>
    </location>
</feature>
<dbReference type="GO" id="GO:0005509">
    <property type="term" value="F:calcium ion binding"/>
    <property type="evidence" value="ECO:0007669"/>
    <property type="project" value="InterPro"/>
</dbReference>
<comment type="similarity">
    <text evidence="2">Belongs to the polycystin family.</text>
</comment>
<keyword evidence="4 9" id="KW-1133">Transmembrane helix</keyword>
<evidence type="ECO:0000259" key="10">
    <source>
        <dbReference type="Pfam" id="PF08016"/>
    </source>
</evidence>
<organism evidence="12">
    <name type="scientific">Capitella teleta</name>
    <name type="common">Polychaete worm</name>
    <dbReference type="NCBI Taxonomy" id="283909"/>
    <lineage>
        <taxon>Eukaryota</taxon>
        <taxon>Metazoa</taxon>
        <taxon>Spiralia</taxon>
        <taxon>Lophotrochozoa</taxon>
        <taxon>Annelida</taxon>
        <taxon>Polychaeta</taxon>
        <taxon>Sedentaria</taxon>
        <taxon>Scolecida</taxon>
        <taxon>Capitellidae</taxon>
        <taxon>Capitella</taxon>
    </lineage>
</organism>
<dbReference type="EMBL" id="KB312442">
    <property type="protein sequence ID" value="ELT87233.1"/>
    <property type="molecule type" value="Genomic_DNA"/>
</dbReference>
<dbReference type="STRING" id="283909.R7T3H8"/>
<dbReference type="Pfam" id="PF08016">
    <property type="entry name" value="PKD_channel"/>
    <property type="match status" value="1"/>
</dbReference>
<keyword evidence="3 9" id="KW-0812">Transmembrane</keyword>
<feature type="transmembrane region" description="Helical" evidence="9">
    <location>
        <begin position="262"/>
        <end position="280"/>
    </location>
</feature>
<dbReference type="OMA" id="HQDIYTW"/>
<evidence type="ECO:0000313" key="12">
    <source>
        <dbReference type="EMBL" id="ELT87233.1"/>
    </source>
</evidence>
<evidence type="ECO:0000256" key="8">
    <source>
        <dbReference type="SAM" id="MobiDB-lite"/>
    </source>
</evidence>
<evidence type="ECO:0000256" key="4">
    <source>
        <dbReference type="ARBA" id="ARBA00022989"/>
    </source>
</evidence>
<dbReference type="Proteomes" id="UP000014760">
    <property type="component" value="Unassembled WGS sequence"/>
</dbReference>
<evidence type="ECO:0000313" key="13">
    <source>
        <dbReference type="EnsemblMetazoa" id="CapteP89699"/>
    </source>
</evidence>
<name>R7T3H8_CAPTE</name>
<sequence length="494" mass="56472">SSNLFYLKITKPESFWAWTQGVLIPNMYSSNWYNGKPLSWDEALQIDDRYTIRVGVARLRQLRIQDNSCKVEQVFRPIIKHCRSSYGWVDDDVEDYLPGWERPTGNRTIDADEMETSSWVYRNSFELKSAPYLGLVSNYKGGGYTFSFLRNPKKTVIMLKELEEFGWVDPNTRGLFVEFTLYNANVNLFASVILLLEFLDTGGAISKTEVKVFRLSSYVGTFGIIVILFEVMYACFTIYFFTHMVRQIKKKKWGYFKDTWDLLEFATLIMCVIVIIMYAMKKVFGAAAMSVLEETGSGEYQYVNFVTISVWDEIFGFVLAIVVFLTTVKFIKMLKFNRRMGMMGETIAYCIKDLKIFSVTFMLYYMAFCMMAYKLFGSSLSDYSSFIATIESLFAFALGSFSFDDLRMANPFGPIFFFMYVAVVQIGLMSMFLTIICDAFAAVKEDTHARSNDYEIVEFIWGRAKNLLGIGGRSSGESGEEEGGGENGSGGDEK</sequence>
<evidence type="ECO:0000256" key="1">
    <source>
        <dbReference type="ARBA" id="ARBA00004141"/>
    </source>
</evidence>
<evidence type="ECO:0000313" key="14">
    <source>
        <dbReference type="Proteomes" id="UP000014760"/>
    </source>
</evidence>
<evidence type="ECO:0000256" key="2">
    <source>
        <dbReference type="ARBA" id="ARBA00007200"/>
    </source>
</evidence>
<dbReference type="GO" id="GO:0016020">
    <property type="term" value="C:membrane"/>
    <property type="evidence" value="ECO:0007669"/>
    <property type="project" value="UniProtKB-SubCell"/>
</dbReference>
<evidence type="ECO:0000256" key="3">
    <source>
        <dbReference type="ARBA" id="ARBA00022692"/>
    </source>
</evidence>